<keyword evidence="3" id="KW-1185">Reference proteome</keyword>
<dbReference type="InterPro" id="IPR036291">
    <property type="entry name" value="NAD(P)-bd_dom_sf"/>
</dbReference>
<comment type="caution">
    <text evidence="2">The sequence shown here is derived from an EMBL/GenBank/DDBJ whole genome shotgun (WGS) entry which is preliminary data.</text>
</comment>
<dbReference type="CDD" id="cd05232">
    <property type="entry name" value="UDP_G4E_4_SDR_e"/>
    <property type="match status" value="1"/>
</dbReference>
<dbReference type="Gene3D" id="3.40.50.720">
    <property type="entry name" value="NAD(P)-binding Rossmann-like Domain"/>
    <property type="match status" value="1"/>
</dbReference>
<evidence type="ECO:0000259" key="1">
    <source>
        <dbReference type="Pfam" id="PF01370"/>
    </source>
</evidence>
<proteinExistence type="predicted"/>
<dbReference type="Proteomes" id="UP001148189">
    <property type="component" value="Unassembled WGS sequence"/>
</dbReference>
<gene>
    <name evidence="2" type="ORF">M5G21_26140</name>
</gene>
<dbReference type="EMBL" id="JAMDHD010000049">
    <property type="protein sequence ID" value="MDD0988442.1"/>
    <property type="molecule type" value="Genomic_DNA"/>
</dbReference>
<dbReference type="Pfam" id="PF01370">
    <property type="entry name" value="Epimerase"/>
    <property type="match status" value="1"/>
</dbReference>
<dbReference type="InterPro" id="IPR001509">
    <property type="entry name" value="Epimerase_deHydtase"/>
</dbReference>
<evidence type="ECO:0000313" key="3">
    <source>
        <dbReference type="Proteomes" id="UP001148189"/>
    </source>
</evidence>
<accession>A0ABT5NIT2</accession>
<evidence type="ECO:0000313" key="2">
    <source>
        <dbReference type="EMBL" id="MDD0988442.1"/>
    </source>
</evidence>
<name>A0ABT5NIT2_9PSED</name>
<reference evidence="2" key="1">
    <citation type="submission" date="2022-05" db="EMBL/GenBank/DDBJ databases">
        <title>Novel Pseudomonas spp. Isolated from a Rainbow Trout Aquaculture Facility.</title>
        <authorList>
            <person name="Testerman T."/>
            <person name="Graf J."/>
        </authorList>
    </citation>
    <scope>NUCLEOTIDE SEQUENCE</scope>
    <source>
        <strain evidence="2">ID1050</strain>
    </source>
</reference>
<organism evidence="2 3">
    <name type="scientific">Pseudomonas shahriarae</name>
    <dbReference type="NCBI Taxonomy" id="2745512"/>
    <lineage>
        <taxon>Bacteria</taxon>
        <taxon>Pseudomonadati</taxon>
        <taxon>Pseudomonadota</taxon>
        <taxon>Gammaproteobacteria</taxon>
        <taxon>Pseudomonadales</taxon>
        <taxon>Pseudomonadaceae</taxon>
        <taxon>Pseudomonas</taxon>
    </lineage>
</organism>
<dbReference type="PANTHER" id="PTHR48079">
    <property type="entry name" value="PROTEIN YEEZ"/>
    <property type="match status" value="1"/>
</dbReference>
<dbReference type="RefSeq" id="WP_273867688.1">
    <property type="nucleotide sequence ID" value="NZ_JAMDHD010000049.1"/>
</dbReference>
<dbReference type="InterPro" id="IPR051783">
    <property type="entry name" value="NAD(P)-dependent_oxidoreduct"/>
</dbReference>
<dbReference type="SUPFAM" id="SSF51735">
    <property type="entry name" value="NAD(P)-binding Rossmann-fold domains"/>
    <property type="match status" value="1"/>
</dbReference>
<sequence>MSQSVFLTGASGFVGGAVLRRLAVDGFSVTAAVRNGSQGFEEGVDTVRFDSFEGASWSEHLAGVDVVVHCAARVHVMNDTETDPLAAFRKVNVEGTLNLARQAAEARVRRFVFISSIKVNGEGTEPGRPYTADDRPEPRDPYGVSKMEAEQGLRDLAGRTGMEVVIIRPVLVYGPGVKANFLNMMRWLDKGVPLPFGAIHNGRSLVALDNLVDLIVTSIVHSGAANQTFLVSDGEDLSTTQLLRRMALALDKSARLLPVPSWILSTTANLLGKKSLSQRLCGSLQVDISKTRSLLQWTPPVSVDNALKVAAAHYMEHKKQ</sequence>
<protein>
    <submittedName>
        <fullName evidence="2">SDR family oxidoreductase</fullName>
    </submittedName>
</protein>
<dbReference type="PANTHER" id="PTHR48079:SF6">
    <property type="entry name" value="NAD(P)-BINDING DOMAIN-CONTAINING PROTEIN-RELATED"/>
    <property type="match status" value="1"/>
</dbReference>
<feature type="domain" description="NAD-dependent epimerase/dehydratase" evidence="1">
    <location>
        <begin position="5"/>
        <end position="229"/>
    </location>
</feature>